<evidence type="ECO:0000313" key="3">
    <source>
        <dbReference type="Proteomes" id="UP000000768"/>
    </source>
</evidence>
<protein>
    <recommendedName>
        <fullName evidence="1">AMMECR1 domain-containing protein</fullName>
    </recommendedName>
</protein>
<keyword evidence="3" id="KW-1185">Reference proteome</keyword>
<dbReference type="EMBL" id="CM000760">
    <property type="protein sequence ID" value="KXG38860.1"/>
    <property type="molecule type" value="Genomic_DNA"/>
</dbReference>
<dbReference type="Gramene" id="KXG38860">
    <property type="protein sequence ID" value="KXG38860"/>
    <property type="gene ID" value="SORBI_3001G289400"/>
</dbReference>
<evidence type="ECO:0000313" key="2">
    <source>
        <dbReference type="EMBL" id="KXG38860.1"/>
    </source>
</evidence>
<reference evidence="2 3" key="1">
    <citation type="journal article" date="2009" name="Nature">
        <title>The Sorghum bicolor genome and the diversification of grasses.</title>
        <authorList>
            <person name="Paterson A.H."/>
            <person name="Bowers J.E."/>
            <person name="Bruggmann R."/>
            <person name="Dubchak I."/>
            <person name="Grimwood J."/>
            <person name="Gundlach H."/>
            <person name="Haberer G."/>
            <person name="Hellsten U."/>
            <person name="Mitros T."/>
            <person name="Poliakov A."/>
            <person name="Schmutz J."/>
            <person name="Spannagl M."/>
            <person name="Tang H."/>
            <person name="Wang X."/>
            <person name="Wicker T."/>
            <person name="Bharti A.K."/>
            <person name="Chapman J."/>
            <person name="Feltus F.A."/>
            <person name="Gowik U."/>
            <person name="Grigoriev I.V."/>
            <person name="Lyons E."/>
            <person name="Maher C.A."/>
            <person name="Martis M."/>
            <person name="Narechania A."/>
            <person name="Otillar R.P."/>
            <person name="Penning B.W."/>
            <person name="Salamov A.A."/>
            <person name="Wang Y."/>
            <person name="Zhang L."/>
            <person name="Carpita N.C."/>
            <person name="Freeling M."/>
            <person name="Gingle A.R."/>
            <person name="Hash C.T."/>
            <person name="Keller B."/>
            <person name="Klein P."/>
            <person name="Kresovich S."/>
            <person name="McCann M.C."/>
            <person name="Ming R."/>
            <person name="Peterson D.G."/>
            <person name="Mehboob-ur-Rahman"/>
            <person name="Ware D."/>
            <person name="Westhoff P."/>
            <person name="Mayer K.F."/>
            <person name="Messing J."/>
            <person name="Rokhsar D.S."/>
        </authorList>
    </citation>
    <scope>NUCLEOTIDE SEQUENCE [LARGE SCALE GENOMIC DNA]</scope>
    <source>
        <strain evidence="3">cv. BTx623</strain>
    </source>
</reference>
<dbReference type="PANTHER" id="PTHR13016">
    <property type="entry name" value="AMMECR1 HOMOLOG"/>
    <property type="match status" value="1"/>
</dbReference>
<dbReference type="SUPFAM" id="SSF143447">
    <property type="entry name" value="AMMECR1-like"/>
    <property type="match status" value="1"/>
</dbReference>
<dbReference type="Pfam" id="PF01871">
    <property type="entry name" value="AMMECR1"/>
    <property type="match status" value="1"/>
</dbReference>
<sequence length="155" mass="17502">MFRYTVSSISSHSALRDRRFPPIQSKELPTLECTVSILTDYEIAEGYLDWEVGKHGLIIEFTDPEYNIRRSATYLPEVAGHEGWTHAETIDSLMRKAGYQGTITESLRKKIKVTRYQSTLCTMHYGEYVAYLKKNRGAAPSISGVPAVNGFKPGH</sequence>
<dbReference type="PROSITE" id="PS51112">
    <property type="entry name" value="AMMECR1"/>
    <property type="match status" value="1"/>
</dbReference>
<dbReference type="AlphaFoldDB" id="A0A1B6QLQ5"/>
<accession>A0A1B6QLQ5</accession>
<dbReference type="ExpressionAtlas" id="A0A1B6QLQ5">
    <property type="expression patterns" value="baseline and differential"/>
</dbReference>
<dbReference type="PANTHER" id="PTHR13016:SF0">
    <property type="entry name" value="AMME SYNDROME CANDIDATE GENE 1 PROTEIN"/>
    <property type="match status" value="1"/>
</dbReference>
<dbReference type="InterPro" id="IPR002733">
    <property type="entry name" value="AMMECR1_domain"/>
</dbReference>
<organism evidence="2 3">
    <name type="scientific">Sorghum bicolor</name>
    <name type="common">Sorghum</name>
    <name type="synonym">Sorghum vulgare</name>
    <dbReference type="NCBI Taxonomy" id="4558"/>
    <lineage>
        <taxon>Eukaryota</taxon>
        <taxon>Viridiplantae</taxon>
        <taxon>Streptophyta</taxon>
        <taxon>Embryophyta</taxon>
        <taxon>Tracheophyta</taxon>
        <taxon>Spermatophyta</taxon>
        <taxon>Magnoliopsida</taxon>
        <taxon>Liliopsida</taxon>
        <taxon>Poales</taxon>
        <taxon>Poaceae</taxon>
        <taxon>PACMAD clade</taxon>
        <taxon>Panicoideae</taxon>
        <taxon>Andropogonodae</taxon>
        <taxon>Andropogoneae</taxon>
        <taxon>Sorghinae</taxon>
        <taxon>Sorghum</taxon>
    </lineage>
</organism>
<dbReference type="Gene3D" id="3.30.1490.150">
    <property type="entry name" value="Hypothetical protein ph0010, domain 2"/>
    <property type="match status" value="1"/>
</dbReference>
<proteinExistence type="predicted"/>
<evidence type="ECO:0000259" key="1">
    <source>
        <dbReference type="PROSITE" id="PS51112"/>
    </source>
</evidence>
<dbReference type="Proteomes" id="UP000000768">
    <property type="component" value="Chromosome 1"/>
</dbReference>
<gene>
    <name evidence="2" type="ORF">SORBI_3001G289400</name>
</gene>
<name>A0A1B6QLQ5_SORBI</name>
<feature type="domain" description="AMMECR1" evidence="1">
    <location>
        <begin position="1"/>
        <end position="132"/>
    </location>
</feature>
<dbReference type="InterPro" id="IPR036071">
    <property type="entry name" value="AMMECR1_dom_sf"/>
</dbReference>
<reference evidence="3" key="2">
    <citation type="journal article" date="2018" name="Plant J.">
        <title>The Sorghum bicolor reference genome: improved assembly, gene annotations, a transcriptome atlas, and signatures of genome organization.</title>
        <authorList>
            <person name="McCormick R.F."/>
            <person name="Truong S.K."/>
            <person name="Sreedasyam A."/>
            <person name="Jenkins J."/>
            <person name="Shu S."/>
            <person name="Sims D."/>
            <person name="Kennedy M."/>
            <person name="Amirebrahimi M."/>
            <person name="Weers B.D."/>
            <person name="McKinley B."/>
            <person name="Mattison A."/>
            <person name="Morishige D.T."/>
            <person name="Grimwood J."/>
            <person name="Schmutz J."/>
            <person name="Mullet J.E."/>
        </authorList>
    </citation>
    <scope>NUCLEOTIDE SEQUENCE [LARGE SCALE GENOMIC DNA]</scope>
    <source>
        <strain evidence="3">cv. BTx623</strain>
    </source>
</reference>
<dbReference type="InterPro" id="IPR023473">
    <property type="entry name" value="AMMECR1"/>
</dbReference>